<protein>
    <submittedName>
        <fullName evidence="3">SDR family oxidoreductase</fullName>
        <ecNumber evidence="3">1.-.-.-</ecNumber>
    </submittedName>
</protein>
<dbReference type="PANTHER" id="PTHR43639">
    <property type="entry name" value="OXIDOREDUCTASE, SHORT-CHAIN DEHYDROGENASE/REDUCTASE FAMILY (AFU_ORTHOLOGUE AFUA_5G02870)"/>
    <property type="match status" value="1"/>
</dbReference>
<dbReference type="CDD" id="cd05233">
    <property type="entry name" value="SDR_c"/>
    <property type="match status" value="1"/>
</dbReference>
<organism evidence="3 4">
    <name type="scientific">Hyphococcus lacteus</name>
    <dbReference type="NCBI Taxonomy" id="3143536"/>
    <lineage>
        <taxon>Bacteria</taxon>
        <taxon>Pseudomonadati</taxon>
        <taxon>Pseudomonadota</taxon>
        <taxon>Alphaproteobacteria</taxon>
        <taxon>Parvularculales</taxon>
        <taxon>Parvularculaceae</taxon>
        <taxon>Hyphococcus</taxon>
    </lineage>
</organism>
<dbReference type="Pfam" id="PF13561">
    <property type="entry name" value="adh_short_C2"/>
    <property type="match status" value="1"/>
</dbReference>
<accession>A0ABV3Z193</accession>
<name>A0ABV3Z193_9PROT</name>
<keyword evidence="2 3" id="KW-0560">Oxidoreductase</keyword>
<dbReference type="Proteomes" id="UP001560685">
    <property type="component" value="Unassembled WGS sequence"/>
</dbReference>
<keyword evidence="4" id="KW-1185">Reference proteome</keyword>
<dbReference type="InterPro" id="IPR036291">
    <property type="entry name" value="NAD(P)-bd_dom_sf"/>
</dbReference>
<evidence type="ECO:0000256" key="2">
    <source>
        <dbReference type="ARBA" id="ARBA00023002"/>
    </source>
</evidence>
<dbReference type="GO" id="GO:0016491">
    <property type="term" value="F:oxidoreductase activity"/>
    <property type="evidence" value="ECO:0007669"/>
    <property type="project" value="UniProtKB-KW"/>
</dbReference>
<comment type="similarity">
    <text evidence="1">Belongs to the short-chain dehydrogenases/reductases (SDR) family.</text>
</comment>
<comment type="caution">
    <text evidence="3">The sequence shown here is derived from an EMBL/GenBank/DDBJ whole genome shotgun (WGS) entry which is preliminary data.</text>
</comment>
<sequence>MSWLSAWRALTLGGVHAYCGPNCRDNQRETGMGDLKGKTILITGAGRGIGAASALACHKAGAKVVLHASAKSEFSAKAAEAIGQTAEDFLYVDFTKAGAGAALFEKAIAKAGQIDAVLNNAGAYIATPLDSDDGDWQDLWATTMAVNVQAPADICRAAIAHFQARKSGGIIVNVASRAGHRGDGPDHSAYAASKGAVLAMTKTFARSLAGEGILFYAIAPGFVETRMAPEDIEKRAQAVKEIPLGRVAAPEEVAATSVFLLSGVVPAATGSTFDINGASYVR</sequence>
<dbReference type="InterPro" id="IPR002347">
    <property type="entry name" value="SDR_fam"/>
</dbReference>
<proteinExistence type="inferred from homology"/>
<evidence type="ECO:0000256" key="1">
    <source>
        <dbReference type="ARBA" id="ARBA00006484"/>
    </source>
</evidence>
<gene>
    <name evidence="3" type="ORF">ABFZ84_03250</name>
</gene>
<dbReference type="PRINTS" id="PR00081">
    <property type="entry name" value="GDHRDH"/>
</dbReference>
<evidence type="ECO:0000313" key="3">
    <source>
        <dbReference type="EMBL" id="MEX6632554.1"/>
    </source>
</evidence>
<dbReference type="EC" id="1.-.-.-" evidence="3"/>
<reference evidence="3 4" key="1">
    <citation type="submission" date="2024-05" db="EMBL/GenBank/DDBJ databases">
        <title>Three bacterial strains, DH-69, EH-24, and ECK-19 isolated from coastal sediments.</title>
        <authorList>
            <person name="Ye Y.-Q."/>
            <person name="Du Z.-J."/>
        </authorList>
    </citation>
    <scope>NUCLEOTIDE SEQUENCE [LARGE SCALE GENOMIC DNA]</scope>
    <source>
        <strain evidence="3 4">ECK-19</strain>
    </source>
</reference>
<dbReference type="RefSeq" id="WP_369312477.1">
    <property type="nucleotide sequence ID" value="NZ_JBEHZE010000001.1"/>
</dbReference>
<dbReference type="Gene3D" id="3.40.50.720">
    <property type="entry name" value="NAD(P)-binding Rossmann-like Domain"/>
    <property type="match status" value="1"/>
</dbReference>
<dbReference type="PRINTS" id="PR00080">
    <property type="entry name" value="SDRFAMILY"/>
</dbReference>
<dbReference type="EMBL" id="JBEHZE010000001">
    <property type="protein sequence ID" value="MEX6632554.1"/>
    <property type="molecule type" value="Genomic_DNA"/>
</dbReference>
<evidence type="ECO:0000313" key="4">
    <source>
        <dbReference type="Proteomes" id="UP001560685"/>
    </source>
</evidence>
<dbReference type="SUPFAM" id="SSF51735">
    <property type="entry name" value="NAD(P)-binding Rossmann-fold domains"/>
    <property type="match status" value="1"/>
</dbReference>
<dbReference type="PANTHER" id="PTHR43639:SF1">
    <property type="entry name" value="SHORT-CHAIN DEHYDROGENASE_REDUCTASE FAMILY PROTEIN"/>
    <property type="match status" value="1"/>
</dbReference>